<evidence type="ECO:0000313" key="3">
    <source>
        <dbReference type="EMBL" id="KAJ9179879.1"/>
    </source>
</evidence>
<feature type="repeat" description="ANK" evidence="1">
    <location>
        <begin position="425"/>
        <end position="457"/>
    </location>
</feature>
<comment type="caution">
    <text evidence="3">The sequence shown here is derived from an EMBL/GenBank/DDBJ whole genome shotgun (WGS) entry which is preliminary data.</text>
</comment>
<accession>A0ABQ9MHR7</accession>
<dbReference type="Pfam" id="PF12796">
    <property type="entry name" value="Ank_2"/>
    <property type="match status" value="1"/>
</dbReference>
<dbReference type="Pfam" id="PF00023">
    <property type="entry name" value="Ank"/>
    <property type="match status" value="1"/>
</dbReference>
<dbReference type="InterPro" id="IPR013783">
    <property type="entry name" value="Ig-like_fold"/>
</dbReference>
<feature type="domain" description="MSP" evidence="2">
    <location>
        <begin position="4"/>
        <end position="135"/>
    </location>
</feature>
<dbReference type="PANTHER" id="PTHR24118:SF99">
    <property type="entry name" value="POTE ANKYRIN DOMAIN FAMILY MEMBER 3C-RELATED"/>
    <property type="match status" value="1"/>
</dbReference>
<gene>
    <name evidence="3" type="ORF">P3X46_008193</name>
</gene>
<feature type="repeat" description="ANK" evidence="1">
    <location>
        <begin position="271"/>
        <end position="303"/>
    </location>
</feature>
<evidence type="ECO:0000313" key="4">
    <source>
        <dbReference type="Proteomes" id="UP001174677"/>
    </source>
</evidence>
<organism evidence="3 4">
    <name type="scientific">Hevea brasiliensis</name>
    <name type="common">Para rubber tree</name>
    <name type="synonym">Siphonia brasiliensis</name>
    <dbReference type="NCBI Taxonomy" id="3981"/>
    <lineage>
        <taxon>Eukaryota</taxon>
        <taxon>Viridiplantae</taxon>
        <taxon>Streptophyta</taxon>
        <taxon>Embryophyta</taxon>
        <taxon>Tracheophyta</taxon>
        <taxon>Spermatophyta</taxon>
        <taxon>Magnoliopsida</taxon>
        <taxon>eudicotyledons</taxon>
        <taxon>Gunneridae</taxon>
        <taxon>Pentapetalae</taxon>
        <taxon>rosids</taxon>
        <taxon>fabids</taxon>
        <taxon>Malpighiales</taxon>
        <taxon>Euphorbiaceae</taxon>
        <taxon>Crotonoideae</taxon>
        <taxon>Micrandreae</taxon>
        <taxon>Hevea</taxon>
    </lineage>
</organism>
<dbReference type="PRINTS" id="PR01415">
    <property type="entry name" value="ANKYRIN"/>
</dbReference>
<dbReference type="Pfam" id="PF00635">
    <property type="entry name" value="Motile_Sperm"/>
    <property type="match status" value="1"/>
</dbReference>
<evidence type="ECO:0000259" key="2">
    <source>
        <dbReference type="PROSITE" id="PS50202"/>
    </source>
</evidence>
<evidence type="ECO:0000256" key="1">
    <source>
        <dbReference type="PROSITE-ProRule" id="PRU00023"/>
    </source>
</evidence>
<dbReference type="SUPFAM" id="SSF48403">
    <property type="entry name" value="Ankyrin repeat"/>
    <property type="match status" value="1"/>
</dbReference>
<dbReference type="EMBL" id="JARPOI010000005">
    <property type="protein sequence ID" value="KAJ9179879.1"/>
    <property type="molecule type" value="Genomic_DNA"/>
</dbReference>
<dbReference type="PROSITE" id="PS50297">
    <property type="entry name" value="ANK_REP_REGION"/>
    <property type="match status" value="6"/>
</dbReference>
<feature type="repeat" description="ANK" evidence="1">
    <location>
        <begin position="172"/>
        <end position="204"/>
    </location>
</feature>
<dbReference type="Gene3D" id="2.60.40.10">
    <property type="entry name" value="Immunoglobulins"/>
    <property type="match status" value="1"/>
</dbReference>
<dbReference type="Gene3D" id="1.25.40.20">
    <property type="entry name" value="Ankyrin repeat-containing domain"/>
    <property type="match status" value="4"/>
</dbReference>
<feature type="repeat" description="ANK" evidence="1">
    <location>
        <begin position="305"/>
        <end position="337"/>
    </location>
</feature>
<feature type="repeat" description="ANK" evidence="1">
    <location>
        <begin position="392"/>
        <end position="424"/>
    </location>
</feature>
<dbReference type="SMART" id="SM00248">
    <property type="entry name" value="ANK"/>
    <property type="match status" value="9"/>
</dbReference>
<name>A0ABQ9MHR7_HEVBR</name>
<dbReference type="Proteomes" id="UP001174677">
    <property type="component" value="Chromosome 5"/>
</dbReference>
<dbReference type="Pfam" id="PF13857">
    <property type="entry name" value="Ank_5"/>
    <property type="match status" value="1"/>
</dbReference>
<feature type="repeat" description="ANK" evidence="1">
    <location>
        <begin position="205"/>
        <end position="237"/>
    </location>
</feature>
<dbReference type="Pfam" id="PF13637">
    <property type="entry name" value="Ank_4"/>
    <property type="match status" value="1"/>
</dbReference>
<dbReference type="PANTHER" id="PTHR24118">
    <property type="entry name" value="POTE ANKYRIN DOMAIN"/>
    <property type="match status" value="1"/>
</dbReference>
<reference evidence="3" key="1">
    <citation type="journal article" date="2023" name="Plant Biotechnol. J.">
        <title>Chromosome-level wild Hevea brasiliensis genome provides new tools for genomic-assisted breeding and valuable loci to elevate rubber yield.</title>
        <authorList>
            <person name="Cheng H."/>
            <person name="Song X."/>
            <person name="Hu Y."/>
            <person name="Wu T."/>
            <person name="Yang Q."/>
            <person name="An Z."/>
            <person name="Feng S."/>
            <person name="Deng Z."/>
            <person name="Wu W."/>
            <person name="Zeng X."/>
            <person name="Tu M."/>
            <person name="Wang X."/>
            <person name="Huang H."/>
        </authorList>
    </citation>
    <scope>NUCLEOTIDE SEQUENCE</scope>
    <source>
        <strain evidence="3">MT/VB/25A 57/8</strain>
    </source>
</reference>
<dbReference type="InterPro" id="IPR002110">
    <property type="entry name" value="Ankyrin_rpt"/>
</dbReference>
<protein>
    <recommendedName>
        <fullName evidence="2">MSP domain-containing protein</fullName>
    </recommendedName>
</protein>
<keyword evidence="1" id="KW-0040">ANK repeat</keyword>
<keyword evidence="4" id="KW-1185">Reference proteome</keyword>
<dbReference type="InterPro" id="IPR000535">
    <property type="entry name" value="MSP_dom"/>
</dbReference>
<dbReference type="PROSITE" id="PS50202">
    <property type="entry name" value="MSP"/>
    <property type="match status" value="1"/>
</dbReference>
<dbReference type="PROSITE" id="PS50088">
    <property type="entry name" value="ANK_REPEAT"/>
    <property type="match status" value="7"/>
</dbReference>
<dbReference type="InterPro" id="IPR008962">
    <property type="entry name" value="PapD-like_sf"/>
</dbReference>
<dbReference type="InterPro" id="IPR036770">
    <property type="entry name" value="Ankyrin_rpt-contain_sf"/>
</dbReference>
<dbReference type="SUPFAM" id="SSF49354">
    <property type="entry name" value="PapD-like"/>
    <property type="match status" value="1"/>
</dbReference>
<sequence length="535" mass="57522">MDRLISLEPSNLVAIRIEPGQKCYGVLTLRNVMYTMPVAFRIQAMNKTRYTIKPQSGIISPLATLTIEITYHLPPGSFLPDTFPHCEDAFLLHSVVVPGASIKDPTSNFDAVPPDWFTAKKKQVFIDSGIKIMFVGSQVLAQLVADGAMDEIREVLERSDQASNPADSVDSHGQTLLHIAIAQGRPDIVQLLLEFEPDVERQSRSGSTPLEAAAGAGEALIVELLLARRASAEKSESSNWGPIHLAAGGGHLEVLRLLLLKGANVDALTKDGNTALHLAVEERRRDCTRLLLASGAKAAIRDTTDGDTPLHIAAKLGDESMVKLLLQKGANKDIRNKSGKTAYDVAAEYGHTSLFDSLKLGDSLCIAARKGEVRTILKLIENGAAINGRDQHGWTALHRAAFKGKIDAVRALLDKGIDIDAKDEDGYTALHCAVESGHADVIELLVKKGADVEARTNKGVTALQIAESLHYVGITRVLIHSGAAKDGVMQAAAPVHLPFGKSMSGTEVEKAIKKRPPRARALKGSFDRSMALAVL</sequence>
<proteinExistence type="predicted"/>
<feature type="repeat" description="ANK" evidence="1">
    <location>
        <begin position="238"/>
        <end position="270"/>
    </location>
</feature>